<dbReference type="Pfam" id="PF00015">
    <property type="entry name" value="MCPsignal"/>
    <property type="match status" value="1"/>
</dbReference>
<proteinExistence type="inferred from homology"/>
<dbReference type="CDD" id="cd11386">
    <property type="entry name" value="MCP_signal"/>
    <property type="match status" value="1"/>
</dbReference>
<dbReference type="InterPro" id="IPR004089">
    <property type="entry name" value="MCPsignal_dom"/>
</dbReference>
<dbReference type="CDD" id="cd12912">
    <property type="entry name" value="PDC2_MCP_like"/>
    <property type="match status" value="1"/>
</dbReference>
<dbReference type="RefSeq" id="WP_092335451.1">
    <property type="nucleotide sequence ID" value="NZ_FNCP01000033.1"/>
</dbReference>
<organism evidence="13 14">
    <name type="scientific">Desulfosporosinus hippei DSM 8344</name>
    <dbReference type="NCBI Taxonomy" id="1121419"/>
    <lineage>
        <taxon>Bacteria</taxon>
        <taxon>Bacillati</taxon>
        <taxon>Bacillota</taxon>
        <taxon>Clostridia</taxon>
        <taxon>Eubacteriales</taxon>
        <taxon>Desulfitobacteriaceae</taxon>
        <taxon>Desulfosporosinus</taxon>
    </lineage>
</organism>
<evidence type="ECO:0000256" key="5">
    <source>
        <dbReference type="ARBA" id="ARBA00022989"/>
    </source>
</evidence>
<keyword evidence="7 9" id="KW-0807">Transducer</keyword>
<dbReference type="SMART" id="SM00304">
    <property type="entry name" value="HAMP"/>
    <property type="match status" value="1"/>
</dbReference>
<dbReference type="Pfam" id="PF00672">
    <property type="entry name" value="HAMP"/>
    <property type="match status" value="1"/>
</dbReference>
<protein>
    <submittedName>
        <fullName evidence="13">Methyl-accepting chemotaxis protein</fullName>
    </submittedName>
</protein>
<comment type="subcellular location">
    <subcellularLocation>
        <location evidence="1">Cell membrane</location>
        <topology evidence="1">Multi-pass membrane protein</topology>
    </subcellularLocation>
</comment>
<feature type="transmembrane region" description="Helical" evidence="10">
    <location>
        <begin position="280"/>
        <end position="301"/>
    </location>
</feature>
<dbReference type="PROSITE" id="PS50111">
    <property type="entry name" value="CHEMOTAXIS_TRANSDUC_2"/>
    <property type="match status" value="1"/>
</dbReference>
<dbReference type="OrthoDB" id="13222at2"/>
<dbReference type="AlphaFoldDB" id="A0A1G8JI90"/>
<evidence type="ECO:0000256" key="3">
    <source>
        <dbReference type="ARBA" id="ARBA00022500"/>
    </source>
</evidence>
<dbReference type="EMBL" id="FNCP01000033">
    <property type="protein sequence ID" value="SDI30876.1"/>
    <property type="molecule type" value="Genomic_DNA"/>
</dbReference>
<evidence type="ECO:0000259" key="12">
    <source>
        <dbReference type="PROSITE" id="PS50885"/>
    </source>
</evidence>
<dbReference type="Gene3D" id="3.30.450.20">
    <property type="entry name" value="PAS domain"/>
    <property type="match status" value="2"/>
</dbReference>
<keyword evidence="2" id="KW-1003">Cell membrane</keyword>
<feature type="domain" description="Methyl-accepting transducer" evidence="11">
    <location>
        <begin position="373"/>
        <end position="609"/>
    </location>
</feature>
<dbReference type="InterPro" id="IPR033479">
    <property type="entry name" value="dCache_1"/>
</dbReference>
<dbReference type="FunFam" id="1.10.287.950:FF:000001">
    <property type="entry name" value="Methyl-accepting chemotaxis sensory transducer"/>
    <property type="match status" value="1"/>
</dbReference>
<dbReference type="PANTHER" id="PTHR32089">
    <property type="entry name" value="METHYL-ACCEPTING CHEMOTAXIS PROTEIN MCPB"/>
    <property type="match status" value="1"/>
</dbReference>
<keyword evidence="6 10" id="KW-0472">Membrane</keyword>
<evidence type="ECO:0000256" key="9">
    <source>
        <dbReference type="PROSITE-ProRule" id="PRU00284"/>
    </source>
</evidence>
<dbReference type="SMART" id="SM00283">
    <property type="entry name" value="MA"/>
    <property type="match status" value="1"/>
</dbReference>
<evidence type="ECO:0000313" key="14">
    <source>
        <dbReference type="Proteomes" id="UP000198656"/>
    </source>
</evidence>
<dbReference type="PROSITE" id="PS50885">
    <property type="entry name" value="HAMP"/>
    <property type="match status" value="1"/>
</dbReference>
<evidence type="ECO:0000256" key="1">
    <source>
        <dbReference type="ARBA" id="ARBA00004651"/>
    </source>
</evidence>
<dbReference type="Proteomes" id="UP000198656">
    <property type="component" value="Unassembled WGS sequence"/>
</dbReference>
<keyword evidence="5 10" id="KW-1133">Transmembrane helix</keyword>
<dbReference type="STRING" id="1121419.SAMN05443529_1331"/>
<evidence type="ECO:0000256" key="4">
    <source>
        <dbReference type="ARBA" id="ARBA00022692"/>
    </source>
</evidence>
<gene>
    <name evidence="13" type="ORF">SAMN05443529_1331</name>
</gene>
<evidence type="ECO:0000256" key="10">
    <source>
        <dbReference type="SAM" id="Phobius"/>
    </source>
</evidence>
<sequence>MGLKTKLIAIFSLLSVIILAVSSVAGYTFTKKQVEQSIQNELKATETSGINKLDGWLISKAKMLEMTAATLKSSLGEQEPSVNNLAGFKVADKELSDVYVGTESGKLIDGSGWVAPKDYDPRARAWYKSATQEDKLVFTDPYLDQVTKEMAVAVAMPIKDTTGKTSGVISQDILLKTLVANVSALNLNGEGNALLVDKKGFLLAYPDVEAVSTNIFENPKLKDMSVVLKDVLGEKLGIKNYTYQGQDMLLVYDVVPSTGWTLAISIPVDVINKPLADLRLLFSILTSVLVLLVVGVTFLMARKITRPLETLNNKAKSVAEGDLTVEIEVVGKDESSQLADTFNVMVRNFKVILVGIVNNSQQLAASAEELTASADSVSASTEQMASSVQEVSDGVNNKLSGVEATAGSAKQVSMHMEKITRDIQKVTEGSLRTSEIAAAGDNVVKKAINQMQSVGTKVTEASKVVNELGGKSDEIGQIVSLITNIASQTNLLALNAAIEAARAGEQGRGFAVVADEVRKLAEQSSDAAGKIRSLVDEIQHETTNAVQTMHDGSIAVNEGISMVNSAGEAFKDIVQGVNDFSMLTNAVVDVVREVSTSTEAIVDSVMDVANIPKEIASNLEGVVAGAEEQSISMEEIRRASSELAKMAMEFQTSVAMFKL</sequence>
<dbReference type="GO" id="GO:0005886">
    <property type="term" value="C:plasma membrane"/>
    <property type="evidence" value="ECO:0007669"/>
    <property type="project" value="UniProtKB-SubCell"/>
</dbReference>
<feature type="domain" description="HAMP" evidence="12">
    <location>
        <begin position="302"/>
        <end position="354"/>
    </location>
</feature>
<dbReference type="PANTHER" id="PTHR32089:SF112">
    <property type="entry name" value="LYSOZYME-LIKE PROTEIN-RELATED"/>
    <property type="match status" value="1"/>
</dbReference>
<reference evidence="14" key="1">
    <citation type="submission" date="2016-10" db="EMBL/GenBank/DDBJ databases">
        <authorList>
            <person name="Varghese N."/>
            <person name="Submissions S."/>
        </authorList>
    </citation>
    <scope>NUCLEOTIDE SEQUENCE [LARGE SCALE GENOMIC DNA]</scope>
    <source>
        <strain evidence="14">DSM 8344</strain>
    </source>
</reference>
<dbReference type="Pfam" id="PF02743">
    <property type="entry name" value="dCache_1"/>
    <property type="match status" value="1"/>
</dbReference>
<dbReference type="GO" id="GO:0006935">
    <property type="term" value="P:chemotaxis"/>
    <property type="evidence" value="ECO:0007669"/>
    <property type="project" value="UniProtKB-KW"/>
</dbReference>
<dbReference type="Gene3D" id="6.10.340.10">
    <property type="match status" value="1"/>
</dbReference>
<evidence type="ECO:0000313" key="13">
    <source>
        <dbReference type="EMBL" id="SDI30876.1"/>
    </source>
</evidence>
<dbReference type="InterPro" id="IPR029151">
    <property type="entry name" value="Sensor-like_sf"/>
</dbReference>
<dbReference type="SUPFAM" id="SSF103190">
    <property type="entry name" value="Sensory domain-like"/>
    <property type="match status" value="1"/>
</dbReference>
<evidence type="ECO:0000256" key="7">
    <source>
        <dbReference type="ARBA" id="ARBA00023224"/>
    </source>
</evidence>
<evidence type="ECO:0000259" key="11">
    <source>
        <dbReference type="PROSITE" id="PS50111"/>
    </source>
</evidence>
<dbReference type="CDD" id="cd12913">
    <property type="entry name" value="PDC1_MCP_like"/>
    <property type="match status" value="1"/>
</dbReference>
<evidence type="ECO:0000256" key="8">
    <source>
        <dbReference type="ARBA" id="ARBA00029447"/>
    </source>
</evidence>
<name>A0A1G8JI90_9FIRM</name>
<keyword evidence="4 10" id="KW-0812">Transmembrane</keyword>
<dbReference type="GO" id="GO:0007165">
    <property type="term" value="P:signal transduction"/>
    <property type="evidence" value="ECO:0007669"/>
    <property type="project" value="UniProtKB-KW"/>
</dbReference>
<dbReference type="InterPro" id="IPR003660">
    <property type="entry name" value="HAMP_dom"/>
</dbReference>
<dbReference type="CDD" id="cd06225">
    <property type="entry name" value="HAMP"/>
    <property type="match status" value="1"/>
</dbReference>
<dbReference type="SUPFAM" id="SSF58104">
    <property type="entry name" value="Methyl-accepting chemotaxis protein (MCP) signaling domain"/>
    <property type="match status" value="1"/>
</dbReference>
<evidence type="ECO:0000256" key="2">
    <source>
        <dbReference type="ARBA" id="ARBA00022475"/>
    </source>
</evidence>
<keyword evidence="14" id="KW-1185">Reference proteome</keyword>
<dbReference type="Gene3D" id="1.10.287.950">
    <property type="entry name" value="Methyl-accepting chemotaxis protein"/>
    <property type="match status" value="1"/>
</dbReference>
<evidence type="ECO:0000256" key="6">
    <source>
        <dbReference type="ARBA" id="ARBA00023136"/>
    </source>
</evidence>
<accession>A0A1G8JI90</accession>
<keyword evidence="3" id="KW-0145">Chemotaxis</keyword>
<comment type="similarity">
    <text evidence="8">Belongs to the methyl-accepting chemotaxis (MCP) protein family.</text>
</comment>